<dbReference type="AlphaFoldDB" id="A0A6L5BXR1"/>
<keyword evidence="1" id="KW-0812">Transmembrane</keyword>
<feature type="transmembrane region" description="Helical" evidence="1">
    <location>
        <begin position="175"/>
        <end position="197"/>
    </location>
</feature>
<protein>
    <submittedName>
        <fullName evidence="2">Uncharacterized protein</fullName>
    </submittedName>
</protein>
<gene>
    <name evidence="2" type="ORF">FX983_01124</name>
</gene>
<keyword evidence="1" id="KW-1133">Transmembrane helix</keyword>
<evidence type="ECO:0000313" key="2">
    <source>
        <dbReference type="EMBL" id="KAF2393163.1"/>
    </source>
</evidence>
<dbReference type="Proteomes" id="UP000475265">
    <property type="component" value="Unassembled WGS sequence"/>
</dbReference>
<name>A0A6L5BXR1_9PSED</name>
<reference evidence="2 3" key="1">
    <citation type="submission" date="2019-12" db="EMBL/GenBank/DDBJ databases">
        <title>Endophytic bacteria associated with Panax ginseng seedlings.</title>
        <authorList>
            <person name="Park J.M."/>
            <person name="Shin R."/>
            <person name="Jo S.H."/>
        </authorList>
    </citation>
    <scope>NUCLEOTIDE SEQUENCE [LARGE SCALE GENOMIC DNA]</scope>
    <source>
        <strain evidence="2 3">PgKB32</strain>
    </source>
</reference>
<accession>A0A6L5BXR1</accession>
<dbReference type="RefSeq" id="WP_163908813.1">
    <property type="nucleotide sequence ID" value="NZ_JAAAXX010000001.1"/>
</dbReference>
<keyword evidence="1" id="KW-0472">Membrane</keyword>
<feature type="transmembrane region" description="Helical" evidence="1">
    <location>
        <begin position="12"/>
        <end position="30"/>
    </location>
</feature>
<proteinExistence type="predicted"/>
<comment type="caution">
    <text evidence="2">The sequence shown here is derived from an EMBL/GenBank/DDBJ whole genome shotgun (WGS) entry which is preliminary data.</text>
</comment>
<organism evidence="2 3">
    <name type="scientific">Pseudomonas frederiksbergensis</name>
    <dbReference type="NCBI Taxonomy" id="104087"/>
    <lineage>
        <taxon>Bacteria</taxon>
        <taxon>Pseudomonadati</taxon>
        <taxon>Pseudomonadota</taxon>
        <taxon>Gammaproteobacteria</taxon>
        <taxon>Pseudomonadales</taxon>
        <taxon>Pseudomonadaceae</taxon>
        <taxon>Pseudomonas</taxon>
    </lineage>
</organism>
<evidence type="ECO:0000313" key="3">
    <source>
        <dbReference type="Proteomes" id="UP000475265"/>
    </source>
</evidence>
<evidence type="ECO:0000256" key="1">
    <source>
        <dbReference type="SAM" id="Phobius"/>
    </source>
</evidence>
<dbReference type="EMBL" id="JAAAXX010000001">
    <property type="protein sequence ID" value="KAF2393163.1"/>
    <property type="molecule type" value="Genomic_DNA"/>
</dbReference>
<sequence>MENVAPALVTPALIAFTSALLVGFGAHFVAEDYRRFRDSTAIAASLAGEMGSIILSLPGLRTSLTEMKDSLDKRQPIALPEMPHQPSPIFEANAERIGLLGADFAGRVAFTYDQIRAFRTSFQLVSKHHTTMDPAWSSLLIGRCLQLVESNQANTEILIDNLKLYSESWYVRAKWVQMAVLTGITLISLSGLIVALFSL</sequence>